<dbReference type="InterPro" id="IPR006669">
    <property type="entry name" value="MgtE_transporter"/>
</dbReference>
<dbReference type="NCBIfam" id="TIGR00400">
    <property type="entry name" value="mgtE"/>
    <property type="match status" value="1"/>
</dbReference>
<dbReference type="OrthoDB" id="9790355at2"/>
<feature type="domain" description="CBS" evidence="10">
    <location>
        <begin position="147"/>
        <end position="210"/>
    </location>
</feature>
<evidence type="ECO:0000256" key="9">
    <source>
        <dbReference type="RuleBase" id="RU362011"/>
    </source>
</evidence>
<dbReference type="InterPro" id="IPR006667">
    <property type="entry name" value="SLC41_membr_dom"/>
</dbReference>
<dbReference type="RefSeq" id="WP_092019501.1">
    <property type="nucleotide sequence ID" value="NZ_FOXH01000019.1"/>
</dbReference>
<feature type="transmembrane region" description="Helical" evidence="9">
    <location>
        <begin position="400"/>
        <end position="420"/>
    </location>
</feature>
<comment type="subcellular location">
    <subcellularLocation>
        <location evidence="9">Cell membrane</location>
        <topology evidence="9">Multi-pass membrane protein</topology>
    </subcellularLocation>
    <subcellularLocation>
        <location evidence="1">Membrane</location>
        <topology evidence="1">Multi-pass membrane protein</topology>
    </subcellularLocation>
</comment>
<dbReference type="Pfam" id="PF03448">
    <property type="entry name" value="MgtE_N"/>
    <property type="match status" value="1"/>
</dbReference>
<evidence type="ECO:0000313" key="12">
    <source>
        <dbReference type="Proteomes" id="UP000199306"/>
    </source>
</evidence>
<evidence type="ECO:0000313" key="11">
    <source>
        <dbReference type="EMBL" id="SFQ44028.1"/>
    </source>
</evidence>
<protein>
    <recommendedName>
        <fullName evidence="9">Magnesium transporter MgtE</fullName>
    </recommendedName>
</protein>
<dbReference type="InterPro" id="IPR036739">
    <property type="entry name" value="SLC41_membr_dom_sf"/>
</dbReference>
<keyword evidence="9" id="KW-1003">Cell membrane</keyword>
<proteinExistence type="inferred from homology"/>
<keyword evidence="8" id="KW-0129">CBS domain</keyword>
<dbReference type="SUPFAM" id="SSF54631">
    <property type="entry name" value="CBS-domain pair"/>
    <property type="match status" value="1"/>
</dbReference>
<keyword evidence="7 9" id="KW-0472">Membrane</keyword>
<dbReference type="STRING" id="1079859.SAMN04515674_11915"/>
<comment type="function">
    <text evidence="9">Acts as a magnesium transporter.</text>
</comment>
<evidence type="ECO:0000259" key="10">
    <source>
        <dbReference type="PROSITE" id="PS51371"/>
    </source>
</evidence>
<dbReference type="GO" id="GO:0046872">
    <property type="term" value="F:metal ion binding"/>
    <property type="evidence" value="ECO:0007669"/>
    <property type="project" value="UniProtKB-KW"/>
</dbReference>
<dbReference type="EMBL" id="FOXH01000019">
    <property type="protein sequence ID" value="SFQ44028.1"/>
    <property type="molecule type" value="Genomic_DNA"/>
</dbReference>
<dbReference type="SMART" id="SM00924">
    <property type="entry name" value="MgtE_N"/>
    <property type="match status" value="1"/>
</dbReference>
<keyword evidence="3 9" id="KW-0813">Transport</keyword>
<feature type="transmembrane region" description="Helical" evidence="9">
    <location>
        <begin position="369"/>
        <end position="388"/>
    </location>
</feature>
<evidence type="ECO:0000256" key="7">
    <source>
        <dbReference type="ARBA" id="ARBA00023136"/>
    </source>
</evidence>
<dbReference type="AlphaFoldDB" id="A0A1I5YIN5"/>
<keyword evidence="4 9" id="KW-0812">Transmembrane</keyword>
<dbReference type="GO" id="GO:0005886">
    <property type="term" value="C:plasma membrane"/>
    <property type="evidence" value="ECO:0007669"/>
    <property type="project" value="UniProtKB-SubCell"/>
</dbReference>
<evidence type="ECO:0000256" key="2">
    <source>
        <dbReference type="ARBA" id="ARBA00009749"/>
    </source>
</evidence>
<evidence type="ECO:0000256" key="6">
    <source>
        <dbReference type="ARBA" id="ARBA00022989"/>
    </source>
</evidence>
<evidence type="ECO:0000256" key="8">
    <source>
        <dbReference type="PROSITE-ProRule" id="PRU00703"/>
    </source>
</evidence>
<keyword evidence="5 9" id="KW-0460">Magnesium</keyword>
<dbReference type="SUPFAM" id="SSF158791">
    <property type="entry name" value="MgtE N-terminal domain-like"/>
    <property type="match status" value="1"/>
</dbReference>
<comment type="similarity">
    <text evidence="2 9">Belongs to the SLC41A transporter family.</text>
</comment>
<dbReference type="GO" id="GO:0015095">
    <property type="term" value="F:magnesium ion transmembrane transporter activity"/>
    <property type="evidence" value="ECO:0007669"/>
    <property type="project" value="UniProtKB-UniRule"/>
</dbReference>
<dbReference type="Gene3D" id="1.10.357.20">
    <property type="entry name" value="SLC41 divalent cation transporters, integral membrane domain"/>
    <property type="match status" value="1"/>
</dbReference>
<dbReference type="Gene3D" id="3.10.580.10">
    <property type="entry name" value="CBS-domain"/>
    <property type="match status" value="1"/>
</dbReference>
<reference evidence="11 12" key="1">
    <citation type="submission" date="2016-10" db="EMBL/GenBank/DDBJ databases">
        <authorList>
            <person name="de Groot N.N."/>
        </authorList>
    </citation>
    <scope>NUCLEOTIDE SEQUENCE [LARGE SCALE GENOMIC DNA]</scope>
    <source>
        <strain evidence="12">E92,LMG 26720,CCM 7988</strain>
    </source>
</reference>
<organism evidence="11 12">
    <name type="scientific">Pseudarcicella hirudinis</name>
    <dbReference type="NCBI Taxonomy" id="1079859"/>
    <lineage>
        <taxon>Bacteria</taxon>
        <taxon>Pseudomonadati</taxon>
        <taxon>Bacteroidota</taxon>
        <taxon>Cytophagia</taxon>
        <taxon>Cytophagales</taxon>
        <taxon>Flectobacillaceae</taxon>
        <taxon>Pseudarcicella</taxon>
    </lineage>
</organism>
<accession>A0A1I5YIN5</accession>
<keyword evidence="12" id="KW-1185">Reference proteome</keyword>
<dbReference type="CDD" id="cd04606">
    <property type="entry name" value="CBS_pair_Mg_transporter"/>
    <property type="match status" value="1"/>
</dbReference>
<dbReference type="Gene3D" id="1.25.60.10">
    <property type="entry name" value="MgtE N-terminal domain-like"/>
    <property type="match status" value="1"/>
</dbReference>
<dbReference type="Proteomes" id="UP000199306">
    <property type="component" value="Unassembled WGS sequence"/>
</dbReference>
<dbReference type="PROSITE" id="PS51371">
    <property type="entry name" value="CBS"/>
    <property type="match status" value="2"/>
</dbReference>
<evidence type="ECO:0000256" key="1">
    <source>
        <dbReference type="ARBA" id="ARBA00004141"/>
    </source>
</evidence>
<dbReference type="InterPro" id="IPR006668">
    <property type="entry name" value="Mg_transptr_MgtE_intracell_dom"/>
</dbReference>
<comment type="subunit">
    <text evidence="9">Homodimer.</text>
</comment>
<dbReference type="InterPro" id="IPR038076">
    <property type="entry name" value="MgtE_N_sf"/>
</dbReference>
<keyword evidence="9" id="KW-0479">Metal-binding</keyword>
<feature type="transmembrane region" description="Helical" evidence="9">
    <location>
        <begin position="293"/>
        <end position="313"/>
    </location>
</feature>
<dbReference type="PANTHER" id="PTHR43773">
    <property type="entry name" value="MAGNESIUM TRANSPORTER MGTE"/>
    <property type="match status" value="1"/>
</dbReference>
<sequence>MEVSNQHLPFELTKEYIEKIQSAILEENHDLIKAEMEELYSADITSILYELSGEEAHYVVSLLDTKVTAEILSDLDSDERKKLLKNFSSAEIAEYINILDSDDAVDIINEQPVKIREEVIALLKDREQARFIIDLMHYDEDCAGGLMQKELVKINVKQTVTECVEEIRRQAEDVEKVYSVYVVDDDGILLGTVSLKKIILAKRGSKISDVYEPDIVSVQTYMKGEEVADIMQKYDLEAIPVVNIQGRLLGRITIDDVVDFIKEQAIVDVQAMTGISEDVEEDDSVWKLVRSRLPWLLIGMGGSLLGAEFIQFFDKDIALYPILAAFIPIVGSTGGNAGIQSSSLMVQSLADKSGLSISFSERLVKTFKVALMNGILSSGLVFLINLLVGNELKICTIVSLSLVSVILLASFMGTVTPIFLSKTKINPAVASGPFITTANDLVGYGVYFYIAHILKNMF</sequence>
<comment type="caution">
    <text evidence="9">Lacks conserved residue(s) required for the propagation of feature annotation.</text>
</comment>
<dbReference type="Pfam" id="PF01769">
    <property type="entry name" value="MgtE"/>
    <property type="match status" value="1"/>
</dbReference>
<dbReference type="InterPro" id="IPR000644">
    <property type="entry name" value="CBS_dom"/>
</dbReference>
<evidence type="ECO:0000256" key="5">
    <source>
        <dbReference type="ARBA" id="ARBA00022842"/>
    </source>
</evidence>
<evidence type="ECO:0000256" key="3">
    <source>
        <dbReference type="ARBA" id="ARBA00022448"/>
    </source>
</evidence>
<feature type="domain" description="CBS" evidence="10">
    <location>
        <begin position="211"/>
        <end position="269"/>
    </location>
</feature>
<dbReference type="InterPro" id="IPR046342">
    <property type="entry name" value="CBS_dom_sf"/>
</dbReference>
<keyword evidence="6 9" id="KW-1133">Transmembrane helix</keyword>
<feature type="transmembrane region" description="Helical" evidence="9">
    <location>
        <begin position="319"/>
        <end position="339"/>
    </location>
</feature>
<evidence type="ECO:0000256" key="4">
    <source>
        <dbReference type="ARBA" id="ARBA00022692"/>
    </source>
</evidence>
<name>A0A1I5YIN5_9BACT</name>
<gene>
    <name evidence="11" type="ORF">SAMN04515674_11915</name>
</gene>
<dbReference type="SMART" id="SM00116">
    <property type="entry name" value="CBS"/>
    <property type="match status" value="2"/>
</dbReference>
<dbReference type="SUPFAM" id="SSF161093">
    <property type="entry name" value="MgtE membrane domain-like"/>
    <property type="match status" value="1"/>
</dbReference>
<dbReference type="PANTHER" id="PTHR43773:SF1">
    <property type="entry name" value="MAGNESIUM TRANSPORTER MGTE"/>
    <property type="match status" value="1"/>
</dbReference>
<dbReference type="Pfam" id="PF00571">
    <property type="entry name" value="CBS"/>
    <property type="match status" value="2"/>
</dbReference>